<reference evidence="4" key="1">
    <citation type="submission" date="2023-07" db="EMBL/GenBank/DDBJ databases">
        <title>Defluviimonas sediminis sp. nov., isolated from mangrove sediment.</title>
        <authorList>
            <person name="Liu L."/>
            <person name="Li J."/>
            <person name="Huang Y."/>
            <person name="Pan J."/>
            <person name="Li M."/>
        </authorList>
    </citation>
    <scope>NUCLEOTIDE SEQUENCE [LARGE SCALE GENOMIC DNA]</scope>
    <source>
        <strain evidence="4">FT324</strain>
    </source>
</reference>
<sequence length="212" mass="21836">MIHLSRTLAIVAAIGLAAPIWAQTEGTTAPETTTAPDPAAATETPAPSGVSVSERPAEAEEGIDGYLASEHGSWQVRCLQAQDGSDPCQMYQLVQDENGNSVADMLVLLPAEGEDAAAFIQISAPLASLLPAGIAVSVDGAAPKRLPYLWCTQRGCVTRAQLTAAELDGLKKGKAFSAVMVPAVAPDKQVTASFSLEGFTAAFDALAATAQK</sequence>
<proteinExistence type="predicted"/>
<name>A0ABT2NIX1_9RHOB</name>
<feature type="signal peptide" evidence="2">
    <location>
        <begin position="1"/>
        <end position="22"/>
    </location>
</feature>
<feature type="chain" id="PRO_5047056835" evidence="2">
    <location>
        <begin position="23"/>
        <end position="212"/>
    </location>
</feature>
<organism evidence="3 4">
    <name type="scientific">Albidovulum sediminis</name>
    <dbReference type="NCBI Taxonomy" id="3066345"/>
    <lineage>
        <taxon>Bacteria</taxon>
        <taxon>Pseudomonadati</taxon>
        <taxon>Pseudomonadota</taxon>
        <taxon>Alphaproteobacteria</taxon>
        <taxon>Rhodobacterales</taxon>
        <taxon>Paracoccaceae</taxon>
        <taxon>Albidovulum</taxon>
    </lineage>
</organism>
<dbReference type="EMBL" id="JAOCQF010000001">
    <property type="protein sequence ID" value="MCT8328871.1"/>
    <property type="molecule type" value="Genomic_DNA"/>
</dbReference>
<keyword evidence="4" id="KW-1185">Reference proteome</keyword>
<dbReference type="InterPro" id="IPR038696">
    <property type="entry name" value="IalB_sf"/>
</dbReference>
<feature type="region of interest" description="Disordered" evidence="1">
    <location>
        <begin position="26"/>
        <end position="57"/>
    </location>
</feature>
<evidence type="ECO:0000313" key="3">
    <source>
        <dbReference type="EMBL" id="MCT8328871.1"/>
    </source>
</evidence>
<dbReference type="RefSeq" id="WP_261494292.1">
    <property type="nucleotide sequence ID" value="NZ_JAOCQF010000001.1"/>
</dbReference>
<dbReference type="InterPro" id="IPR010642">
    <property type="entry name" value="Invasion_prot_B"/>
</dbReference>
<comment type="caution">
    <text evidence="3">The sequence shown here is derived from an EMBL/GenBank/DDBJ whole genome shotgun (WGS) entry which is preliminary data.</text>
</comment>
<dbReference type="Pfam" id="PF06776">
    <property type="entry name" value="IalB"/>
    <property type="match status" value="1"/>
</dbReference>
<accession>A0ABT2NIX1</accession>
<evidence type="ECO:0000256" key="2">
    <source>
        <dbReference type="SAM" id="SignalP"/>
    </source>
</evidence>
<dbReference type="Proteomes" id="UP001205601">
    <property type="component" value="Unassembled WGS sequence"/>
</dbReference>
<keyword evidence="2" id="KW-0732">Signal</keyword>
<evidence type="ECO:0000313" key="4">
    <source>
        <dbReference type="Proteomes" id="UP001205601"/>
    </source>
</evidence>
<evidence type="ECO:0000256" key="1">
    <source>
        <dbReference type="SAM" id="MobiDB-lite"/>
    </source>
</evidence>
<gene>
    <name evidence="3" type="ORF">N5I32_04995</name>
</gene>
<dbReference type="Gene3D" id="2.60.40.1880">
    <property type="entry name" value="Invasion associated locus B (IalB) protein"/>
    <property type="match status" value="1"/>
</dbReference>
<feature type="compositionally biased region" description="Low complexity" evidence="1">
    <location>
        <begin position="26"/>
        <end position="47"/>
    </location>
</feature>
<protein>
    <submittedName>
        <fullName evidence="3">Invasion associated locus B family protein</fullName>
    </submittedName>
</protein>